<evidence type="ECO:0000313" key="1">
    <source>
        <dbReference type="EMBL" id="TET44374.1"/>
    </source>
</evidence>
<evidence type="ECO:0000313" key="2">
    <source>
        <dbReference type="Proteomes" id="UP000315525"/>
    </source>
</evidence>
<name>A0A523UPC0_UNCT6</name>
<reference evidence="1 2" key="1">
    <citation type="submission" date="2019-03" db="EMBL/GenBank/DDBJ databases">
        <title>Metabolic potential of uncultured bacteria and archaea associated with petroleum seepage in deep-sea sediments.</title>
        <authorList>
            <person name="Dong X."/>
            <person name="Hubert C."/>
        </authorList>
    </citation>
    <scope>NUCLEOTIDE SEQUENCE [LARGE SCALE GENOMIC DNA]</scope>
    <source>
        <strain evidence="1">E44_bin18</strain>
    </source>
</reference>
<proteinExistence type="predicted"/>
<comment type="caution">
    <text evidence="1">The sequence shown here is derived from an EMBL/GenBank/DDBJ whole genome shotgun (WGS) entry which is preliminary data.</text>
</comment>
<dbReference type="Gene3D" id="3.40.50.10690">
    <property type="entry name" value="putative lor/sdh protein like domains"/>
    <property type="match status" value="1"/>
</dbReference>
<protein>
    <recommendedName>
        <fullName evidence="3">Deoxyhypusine synthase</fullName>
    </recommendedName>
</protein>
<dbReference type="Proteomes" id="UP000315525">
    <property type="component" value="Unassembled WGS sequence"/>
</dbReference>
<gene>
    <name evidence="1" type="ORF">E3J62_10490</name>
</gene>
<evidence type="ECO:0008006" key="3">
    <source>
        <dbReference type="Google" id="ProtNLM"/>
    </source>
</evidence>
<dbReference type="AlphaFoldDB" id="A0A523UPC0"/>
<accession>A0A523UPC0</accession>
<organism evidence="1 2">
    <name type="scientific">candidate division TA06 bacterium</name>
    <dbReference type="NCBI Taxonomy" id="2250710"/>
    <lineage>
        <taxon>Bacteria</taxon>
        <taxon>Bacteria division TA06</taxon>
    </lineage>
</organism>
<sequence length="311" mass="33230">MLDFSKIKTYPISKRKSKVTVSQFGSPCQPDVAMGEFFSSLPDILAGNDFKAVVSSIVTARKEKKLVMFMLGAHVIKCGLSPILIDLLKRGIVGGFAINGGCSIHDFEIAMWGKTSEDVEAGLSDGTFGMADETGRLMNEAYEEGADQGLGMGEALGRKLLFLKAPHRDLSILAVCADLKAPITVHVCLGADIVHQHPTANGAAIGETTYYDFKKFTSLVAGLEGGVICNFGSSVVLPEVFLKALTIARNLGHSAKNFTAANFDMTEQYRPRMNVVLRPTGGVGGYSITGRHEIMIPLLAAAVRSQLQDGG</sequence>
<dbReference type="EMBL" id="SOJN01000127">
    <property type="protein sequence ID" value="TET44374.1"/>
    <property type="molecule type" value="Genomic_DNA"/>
</dbReference>